<protein>
    <submittedName>
        <fullName evidence="2">Amidase</fullName>
    </submittedName>
</protein>
<sequence length="534" mass="56061">MINIIQKRINRLELHLTDRLTATELAPADPNEMTVADAQSAFASGMLTSEALTQAYLDRIALYNPRYVALITMNPDALKDAREIDRRRAAGEALGPLAGIPVVVKDTMDMAGLPSTGGWRLLSARAGGVDLIPATDSPVVARMRAAGAIILGKTNVPVLSATGSHASDSWAGVTLNVVVPDRLPGGSSAGTAAAVAGSLAVLGLAEETGGSIENPASAQDLVAIKPTFALVPNAGVMPLAGMTRDVVGPIARCVRDAALALDALAGFSSEDPKTVAGIGRRPIGGYAAGLDATSLQGKRLGLYGPGWRNRPLSAEASALYRRAIGELEARGASLVEDPFKGSGFADLGRPAKGTDHFDAHGMESLPYDLDCYLKRMGPDVAIPSFEVFAKAVASEDPFAPTGVLFYMEGLPQLAAGRANPLMPPDLSDFLATRESYLAIFEEVTARERLDGLVFPQMRDELPPLVGKETLHETAVCEINIAGLPGVVVPAGYYASGAPFCLIFIGPMWSEAKLLSFAFDYESATKHRKAPTLTA</sequence>
<accession>A0A2J7TDP4</accession>
<feature type="domain" description="Amidase" evidence="1">
    <location>
        <begin position="52"/>
        <end position="336"/>
    </location>
</feature>
<dbReference type="SUPFAM" id="SSF75304">
    <property type="entry name" value="Amidase signature (AS) enzymes"/>
    <property type="match status" value="1"/>
</dbReference>
<gene>
    <name evidence="2" type="ORF">CR492_16180</name>
</gene>
<dbReference type="OrthoDB" id="8872210at2"/>
<organism evidence="2 3">
    <name type="scientific">Methylocella silvestris</name>
    <dbReference type="NCBI Taxonomy" id="199596"/>
    <lineage>
        <taxon>Bacteria</taxon>
        <taxon>Pseudomonadati</taxon>
        <taxon>Pseudomonadota</taxon>
        <taxon>Alphaproteobacteria</taxon>
        <taxon>Hyphomicrobiales</taxon>
        <taxon>Beijerinckiaceae</taxon>
        <taxon>Methylocella</taxon>
    </lineage>
</organism>
<dbReference type="PANTHER" id="PTHR42678">
    <property type="entry name" value="AMIDASE"/>
    <property type="match status" value="1"/>
</dbReference>
<evidence type="ECO:0000259" key="1">
    <source>
        <dbReference type="Pfam" id="PF01425"/>
    </source>
</evidence>
<dbReference type="AlphaFoldDB" id="A0A2J7TDP4"/>
<dbReference type="InterPro" id="IPR023631">
    <property type="entry name" value="Amidase_dom"/>
</dbReference>
<dbReference type="EMBL" id="PDZR01000022">
    <property type="protein sequence ID" value="PNG24888.1"/>
    <property type="molecule type" value="Genomic_DNA"/>
</dbReference>
<reference evidence="2 3" key="1">
    <citation type="submission" date="2017-10" db="EMBL/GenBank/DDBJ databases">
        <title>Genome announcement of Methylocella silvestris TVC from permafrost.</title>
        <authorList>
            <person name="Wang J."/>
            <person name="Geng K."/>
            <person name="Ul-Haque F."/>
            <person name="Crombie A.T."/>
            <person name="Street L.E."/>
            <person name="Wookey P.A."/>
            <person name="Murrell J.C."/>
            <person name="Pratscher J."/>
        </authorList>
    </citation>
    <scope>NUCLEOTIDE SEQUENCE [LARGE SCALE GENOMIC DNA]</scope>
    <source>
        <strain evidence="2 3">TVC</strain>
    </source>
</reference>
<dbReference type="InterPro" id="IPR036928">
    <property type="entry name" value="AS_sf"/>
</dbReference>
<name>A0A2J7TDP4_METSI</name>
<evidence type="ECO:0000313" key="3">
    <source>
        <dbReference type="Proteomes" id="UP000236286"/>
    </source>
</evidence>
<dbReference type="Pfam" id="PF01425">
    <property type="entry name" value="Amidase"/>
    <property type="match status" value="1"/>
</dbReference>
<dbReference type="PANTHER" id="PTHR42678:SF34">
    <property type="entry name" value="OS04G0183300 PROTEIN"/>
    <property type="match status" value="1"/>
</dbReference>
<dbReference type="Proteomes" id="UP000236286">
    <property type="component" value="Unassembled WGS sequence"/>
</dbReference>
<comment type="caution">
    <text evidence="2">The sequence shown here is derived from an EMBL/GenBank/DDBJ whole genome shotgun (WGS) entry which is preliminary data.</text>
</comment>
<proteinExistence type="predicted"/>
<evidence type="ECO:0000313" key="2">
    <source>
        <dbReference type="EMBL" id="PNG24888.1"/>
    </source>
</evidence>
<dbReference type="Gene3D" id="3.90.1300.10">
    <property type="entry name" value="Amidase signature (AS) domain"/>
    <property type="match status" value="1"/>
</dbReference>